<evidence type="ECO:0000256" key="4">
    <source>
        <dbReference type="ARBA" id="ARBA00022692"/>
    </source>
</evidence>
<dbReference type="AlphaFoldDB" id="A0A1H4IUT9"/>
<dbReference type="GO" id="GO:0005886">
    <property type="term" value="C:plasma membrane"/>
    <property type="evidence" value="ECO:0007669"/>
    <property type="project" value="TreeGrafter"/>
</dbReference>
<evidence type="ECO:0000256" key="1">
    <source>
        <dbReference type="ARBA" id="ARBA00004141"/>
    </source>
</evidence>
<keyword evidence="3 9" id="KW-0808">Transferase</keyword>
<organism evidence="9 10">
    <name type="scientific">Terriglobus roseus</name>
    <dbReference type="NCBI Taxonomy" id="392734"/>
    <lineage>
        <taxon>Bacteria</taxon>
        <taxon>Pseudomonadati</taxon>
        <taxon>Acidobacteriota</taxon>
        <taxon>Terriglobia</taxon>
        <taxon>Terriglobales</taxon>
        <taxon>Acidobacteriaceae</taxon>
        <taxon>Terriglobus</taxon>
    </lineage>
</organism>
<evidence type="ECO:0000256" key="6">
    <source>
        <dbReference type="ARBA" id="ARBA00023136"/>
    </source>
</evidence>
<keyword evidence="4 7" id="KW-0812">Transmembrane</keyword>
<sequence>MQDLRKPLISLVVPVFNEEDSLPLFYPAVRQVIDPLANSYDFEFVFTDNHSSDRTPVLLKELAGQDSRIRAFRFSRNFGYQRSILTAYLQCNGDAAIQLDCDLQDPPELITRFLEEWSNGSDVVYGIRKSRLESARWTAARKVFYWLVDVLSEDPIPRDAGDFRLISRRVIEELRRIDEPRPYLRGTIATMGFNQKGIDYARQARVVGSSKFSFYDNIMLALDGMINQSVVPLRMATYVGLTVAALTVLASIGYIIAYFLTGFRAPAGFTTITVLILGSLGINAMLLGIIGEYLGRMYLQMKNRSISIIERELHDDADLRKR</sequence>
<feature type="transmembrane region" description="Helical" evidence="7">
    <location>
        <begin position="272"/>
        <end position="294"/>
    </location>
</feature>
<evidence type="ECO:0000313" key="10">
    <source>
        <dbReference type="Proteomes" id="UP000182409"/>
    </source>
</evidence>
<dbReference type="InterPro" id="IPR029044">
    <property type="entry name" value="Nucleotide-diphossugar_trans"/>
</dbReference>
<keyword evidence="6 7" id="KW-0472">Membrane</keyword>
<dbReference type="Proteomes" id="UP000182409">
    <property type="component" value="Unassembled WGS sequence"/>
</dbReference>
<protein>
    <submittedName>
        <fullName evidence="9">Dolichol-phosphate mannosyltransferase</fullName>
    </submittedName>
</protein>
<dbReference type="SUPFAM" id="SSF53448">
    <property type="entry name" value="Nucleotide-diphospho-sugar transferases"/>
    <property type="match status" value="1"/>
</dbReference>
<evidence type="ECO:0000313" key="9">
    <source>
        <dbReference type="EMBL" id="SEB37068.1"/>
    </source>
</evidence>
<evidence type="ECO:0000256" key="2">
    <source>
        <dbReference type="ARBA" id="ARBA00022676"/>
    </source>
</evidence>
<accession>A0A1H4IUT9</accession>
<dbReference type="GO" id="GO:0016757">
    <property type="term" value="F:glycosyltransferase activity"/>
    <property type="evidence" value="ECO:0007669"/>
    <property type="project" value="UniProtKB-KW"/>
</dbReference>
<reference evidence="9 10" key="1">
    <citation type="submission" date="2016-10" db="EMBL/GenBank/DDBJ databases">
        <authorList>
            <person name="de Groot N.N."/>
        </authorList>
    </citation>
    <scope>NUCLEOTIDE SEQUENCE [LARGE SCALE GENOMIC DNA]</scope>
    <source>
        <strain evidence="9 10">AB35.6</strain>
    </source>
</reference>
<keyword evidence="2 9" id="KW-0328">Glycosyltransferase</keyword>
<evidence type="ECO:0000256" key="7">
    <source>
        <dbReference type="SAM" id="Phobius"/>
    </source>
</evidence>
<evidence type="ECO:0000256" key="5">
    <source>
        <dbReference type="ARBA" id="ARBA00022989"/>
    </source>
</evidence>
<evidence type="ECO:0000259" key="8">
    <source>
        <dbReference type="Pfam" id="PF00535"/>
    </source>
</evidence>
<keyword evidence="5 7" id="KW-1133">Transmembrane helix</keyword>
<evidence type="ECO:0000256" key="3">
    <source>
        <dbReference type="ARBA" id="ARBA00022679"/>
    </source>
</evidence>
<dbReference type="Pfam" id="PF00535">
    <property type="entry name" value="Glycos_transf_2"/>
    <property type="match status" value="1"/>
</dbReference>
<dbReference type="EMBL" id="FNSD01000001">
    <property type="protein sequence ID" value="SEB37068.1"/>
    <property type="molecule type" value="Genomic_DNA"/>
</dbReference>
<dbReference type="CDD" id="cd04187">
    <property type="entry name" value="DPM1_like_bac"/>
    <property type="match status" value="1"/>
</dbReference>
<name>A0A1H4IUT9_9BACT</name>
<feature type="domain" description="Glycosyltransferase 2-like" evidence="8">
    <location>
        <begin position="10"/>
        <end position="174"/>
    </location>
</feature>
<dbReference type="InterPro" id="IPR050256">
    <property type="entry name" value="Glycosyltransferase_2"/>
</dbReference>
<dbReference type="OrthoDB" id="9807778at2"/>
<feature type="transmembrane region" description="Helical" evidence="7">
    <location>
        <begin position="235"/>
        <end position="260"/>
    </location>
</feature>
<dbReference type="PANTHER" id="PTHR48090">
    <property type="entry name" value="UNDECAPRENYL-PHOSPHATE 4-DEOXY-4-FORMAMIDO-L-ARABINOSE TRANSFERASE-RELATED"/>
    <property type="match status" value="1"/>
</dbReference>
<comment type="subcellular location">
    <subcellularLocation>
        <location evidence="1">Membrane</location>
        <topology evidence="1">Multi-pass membrane protein</topology>
    </subcellularLocation>
</comment>
<proteinExistence type="predicted"/>
<dbReference type="InterPro" id="IPR001173">
    <property type="entry name" value="Glyco_trans_2-like"/>
</dbReference>
<gene>
    <name evidence="9" type="ORF">SAMN05443244_0034</name>
</gene>
<dbReference type="Gene3D" id="3.90.550.10">
    <property type="entry name" value="Spore Coat Polysaccharide Biosynthesis Protein SpsA, Chain A"/>
    <property type="match status" value="1"/>
</dbReference>
<dbReference type="PANTHER" id="PTHR48090:SF1">
    <property type="entry name" value="PROPHAGE BACTOPRENOL GLUCOSYL TRANSFERASE HOMOLOG"/>
    <property type="match status" value="1"/>
</dbReference>